<dbReference type="EMBL" id="JABAIM010000001">
    <property type="protein sequence ID" value="NLR74526.1"/>
    <property type="molecule type" value="Genomic_DNA"/>
</dbReference>
<sequence>MSLEITLCGAADWAELKVIRLAALLDSPLAFGLRHADQVKLSDADWQARAAGQTPARYWLARQDGRVIGLIGMVWVQQHPELIAMWVHPDARGKGVADPLIALVLKHAKAAGAEHMHLLVSPDNQAASRLYLRNGFVWENVFQPLEHQPEIVLQQMVRALY</sequence>
<dbReference type="Proteomes" id="UP000587991">
    <property type="component" value="Unassembled WGS sequence"/>
</dbReference>
<evidence type="ECO:0000313" key="5">
    <source>
        <dbReference type="Proteomes" id="UP000587991"/>
    </source>
</evidence>
<comment type="caution">
    <text evidence="4">The sequence shown here is derived from an EMBL/GenBank/DDBJ whole genome shotgun (WGS) entry which is preliminary data.</text>
</comment>
<protein>
    <submittedName>
        <fullName evidence="4">GNAT family N-acetyltransferase</fullName>
    </submittedName>
</protein>
<evidence type="ECO:0000256" key="2">
    <source>
        <dbReference type="ARBA" id="ARBA00023315"/>
    </source>
</evidence>
<evidence type="ECO:0000259" key="3">
    <source>
        <dbReference type="PROSITE" id="PS51186"/>
    </source>
</evidence>
<feature type="domain" description="N-acetyltransferase" evidence="3">
    <location>
        <begin position="17"/>
        <end position="158"/>
    </location>
</feature>
<dbReference type="InterPro" id="IPR000182">
    <property type="entry name" value="GNAT_dom"/>
</dbReference>
<accession>A0A847SAG5</accession>
<dbReference type="GO" id="GO:0016747">
    <property type="term" value="F:acyltransferase activity, transferring groups other than amino-acyl groups"/>
    <property type="evidence" value="ECO:0007669"/>
    <property type="project" value="InterPro"/>
</dbReference>
<evidence type="ECO:0000313" key="4">
    <source>
        <dbReference type="EMBL" id="NLR74526.1"/>
    </source>
</evidence>
<organism evidence="4 5">
    <name type="scientific">Leeia aquatica</name>
    <dbReference type="NCBI Taxonomy" id="2725557"/>
    <lineage>
        <taxon>Bacteria</taxon>
        <taxon>Pseudomonadati</taxon>
        <taxon>Pseudomonadota</taxon>
        <taxon>Betaproteobacteria</taxon>
        <taxon>Neisseriales</taxon>
        <taxon>Leeiaceae</taxon>
        <taxon>Leeia</taxon>
    </lineage>
</organism>
<dbReference type="Pfam" id="PF00583">
    <property type="entry name" value="Acetyltransf_1"/>
    <property type="match status" value="1"/>
</dbReference>
<dbReference type="Gene3D" id="3.40.630.30">
    <property type="match status" value="1"/>
</dbReference>
<dbReference type="SUPFAM" id="SSF55729">
    <property type="entry name" value="Acyl-CoA N-acyltransferases (Nat)"/>
    <property type="match status" value="1"/>
</dbReference>
<name>A0A847SAG5_9NEIS</name>
<dbReference type="PROSITE" id="PS51186">
    <property type="entry name" value="GNAT"/>
    <property type="match status" value="1"/>
</dbReference>
<evidence type="ECO:0000256" key="1">
    <source>
        <dbReference type="ARBA" id="ARBA00022679"/>
    </source>
</evidence>
<dbReference type="AlphaFoldDB" id="A0A847SAG5"/>
<dbReference type="InterPro" id="IPR016181">
    <property type="entry name" value="Acyl_CoA_acyltransferase"/>
</dbReference>
<reference evidence="4 5" key="1">
    <citation type="submission" date="2020-04" db="EMBL/GenBank/DDBJ databases">
        <title>Draft genome of Leeia sp. IMCC25680.</title>
        <authorList>
            <person name="Song J."/>
            <person name="Cho J.-C."/>
        </authorList>
    </citation>
    <scope>NUCLEOTIDE SEQUENCE [LARGE SCALE GENOMIC DNA]</scope>
    <source>
        <strain evidence="4 5">IMCC25680</strain>
    </source>
</reference>
<dbReference type="PANTHER" id="PTHR43877">
    <property type="entry name" value="AMINOALKYLPHOSPHONATE N-ACETYLTRANSFERASE-RELATED-RELATED"/>
    <property type="match status" value="1"/>
</dbReference>
<dbReference type="PANTHER" id="PTHR43877:SF2">
    <property type="entry name" value="AMINOALKYLPHOSPHONATE N-ACETYLTRANSFERASE-RELATED"/>
    <property type="match status" value="1"/>
</dbReference>
<keyword evidence="1 4" id="KW-0808">Transferase</keyword>
<dbReference type="CDD" id="cd04301">
    <property type="entry name" value="NAT_SF"/>
    <property type="match status" value="1"/>
</dbReference>
<gene>
    <name evidence="4" type="ORF">HF682_05080</name>
</gene>
<dbReference type="RefSeq" id="WP_168876138.1">
    <property type="nucleotide sequence ID" value="NZ_JABAIM010000001.1"/>
</dbReference>
<keyword evidence="5" id="KW-1185">Reference proteome</keyword>
<proteinExistence type="predicted"/>
<keyword evidence="2" id="KW-0012">Acyltransferase</keyword>
<dbReference type="InterPro" id="IPR050832">
    <property type="entry name" value="Bact_Acetyltransf"/>
</dbReference>